<comment type="caution">
    <text evidence="1">The sequence shown here is derived from an EMBL/GenBank/DDBJ whole genome shotgun (WGS) entry which is preliminary data.</text>
</comment>
<reference evidence="1 2" key="1">
    <citation type="journal article" date="2018" name="Mol. Plant">
        <title>The genome of Artemisia annua provides insight into the evolution of Asteraceae family and artemisinin biosynthesis.</title>
        <authorList>
            <person name="Shen Q."/>
            <person name="Zhang L."/>
            <person name="Liao Z."/>
            <person name="Wang S."/>
            <person name="Yan T."/>
            <person name="Shi P."/>
            <person name="Liu M."/>
            <person name="Fu X."/>
            <person name="Pan Q."/>
            <person name="Wang Y."/>
            <person name="Lv Z."/>
            <person name="Lu X."/>
            <person name="Zhang F."/>
            <person name="Jiang W."/>
            <person name="Ma Y."/>
            <person name="Chen M."/>
            <person name="Hao X."/>
            <person name="Li L."/>
            <person name="Tang Y."/>
            <person name="Lv G."/>
            <person name="Zhou Y."/>
            <person name="Sun X."/>
            <person name="Brodelius P.E."/>
            <person name="Rose J.K.C."/>
            <person name="Tang K."/>
        </authorList>
    </citation>
    <scope>NUCLEOTIDE SEQUENCE [LARGE SCALE GENOMIC DNA]</scope>
    <source>
        <strain evidence="2">cv. Huhao1</strain>
        <tissue evidence="1">Leaf</tissue>
    </source>
</reference>
<keyword evidence="2" id="KW-1185">Reference proteome</keyword>
<evidence type="ECO:0000313" key="2">
    <source>
        <dbReference type="Proteomes" id="UP000245207"/>
    </source>
</evidence>
<proteinExistence type="predicted"/>
<gene>
    <name evidence="1" type="ORF">CTI12_AA240430</name>
</gene>
<dbReference type="EMBL" id="PKPP01002362">
    <property type="protein sequence ID" value="PWA75733.1"/>
    <property type="molecule type" value="Genomic_DNA"/>
</dbReference>
<dbReference type="Proteomes" id="UP000245207">
    <property type="component" value="Unassembled WGS sequence"/>
</dbReference>
<protein>
    <submittedName>
        <fullName evidence="1">Uncharacterized protein</fullName>
    </submittedName>
</protein>
<dbReference type="AlphaFoldDB" id="A0A2U1NQF0"/>
<organism evidence="1 2">
    <name type="scientific">Artemisia annua</name>
    <name type="common">Sweet wormwood</name>
    <dbReference type="NCBI Taxonomy" id="35608"/>
    <lineage>
        <taxon>Eukaryota</taxon>
        <taxon>Viridiplantae</taxon>
        <taxon>Streptophyta</taxon>
        <taxon>Embryophyta</taxon>
        <taxon>Tracheophyta</taxon>
        <taxon>Spermatophyta</taxon>
        <taxon>Magnoliopsida</taxon>
        <taxon>eudicotyledons</taxon>
        <taxon>Gunneridae</taxon>
        <taxon>Pentapetalae</taxon>
        <taxon>asterids</taxon>
        <taxon>campanulids</taxon>
        <taxon>Asterales</taxon>
        <taxon>Asteraceae</taxon>
        <taxon>Asteroideae</taxon>
        <taxon>Anthemideae</taxon>
        <taxon>Artemisiinae</taxon>
        <taxon>Artemisia</taxon>
    </lineage>
</organism>
<name>A0A2U1NQF0_ARTAN</name>
<accession>A0A2U1NQF0</accession>
<evidence type="ECO:0000313" key="1">
    <source>
        <dbReference type="EMBL" id="PWA75733.1"/>
    </source>
</evidence>
<sequence length="207" mass="23740">MGLHRTETVPTHDTWYGARTIKQAKKPGTTELDTVIIQDILVTATLGLSVLKAIKTGMLKMSFLQAPIRRFSFSRLGLIAFTKYEFARRNCAWDKLCDALKWYADVVGQQNDAMQWRSELLDRMANVLKRAKALEHRDNALRRANALRLRADALGRRADEYLRSAKAFGLWAKALLERVRAFSLQVDAYKPRLKFFIKSGREFYGLA</sequence>